<feature type="compositionally biased region" description="Basic and acidic residues" evidence="1">
    <location>
        <begin position="433"/>
        <end position="445"/>
    </location>
</feature>
<dbReference type="PANTHER" id="PTHR34648">
    <property type="entry name" value="CLOCK-INTERACTING PACEMAKER"/>
    <property type="match status" value="1"/>
</dbReference>
<dbReference type="OrthoDB" id="6374619at2759"/>
<feature type="region of interest" description="Disordered" evidence="1">
    <location>
        <begin position="1"/>
        <end position="106"/>
    </location>
</feature>
<dbReference type="InterPro" id="IPR031602">
    <property type="entry name" value="CIPC"/>
</dbReference>
<reference evidence="2" key="3">
    <citation type="submission" date="2025-09" db="UniProtKB">
        <authorList>
            <consortium name="Ensembl"/>
        </authorList>
    </citation>
    <scope>IDENTIFICATION</scope>
</reference>
<organism evidence="2 3">
    <name type="scientific">Sparus aurata</name>
    <name type="common">Gilthead sea bream</name>
    <dbReference type="NCBI Taxonomy" id="8175"/>
    <lineage>
        <taxon>Eukaryota</taxon>
        <taxon>Metazoa</taxon>
        <taxon>Chordata</taxon>
        <taxon>Craniata</taxon>
        <taxon>Vertebrata</taxon>
        <taxon>Euteleostomi</taxon>
        <taxon>Actinopterygii</taxon>
        <taxon>Neopterygii</taxon>
        <taxon>Teleostei</taxon>
        <taxon>Neoteleostei</taxon>
        <taxon>Acanthomorphata</taxon>
        <taxon>Eupercaria</taxon>
        <taxon>Spariformes</taxon>
        <taxon>Sparidae</taxon>
        <taxon>Sparus</taxon>
    </lineage>
</organism>
<evidence type="ECO:0000313" key="2">
    <source>
        <dbReference type="Ensembl" id="ENSSAUP00010031083.1"/>
    </source>
</evidence>
<feature type="region of interest" description="Disordered" evidence="1">
    <location>
        <begin position="388"/>
        <end position="457"/>
    </location>
</feature>
<sequence>MPKEQPCSNEHSVCAPSSKNAKDKSNSTTLMAIRKNKDADSSSGRGSHCSSEKDSGYSDASDWQQTDVDDQRSNKSQSGGSEFAEASQSGQNQKTGQGNSVNPTLLPAGHQLSPIYIMNNMVLKQQDMIQKTGKLPQRNGSGGTSSSGDAHVILLQQPNLLLATLQLHKPSFRKSDATGKKTNGTYLPILNSYPRIAPHPSKKPPDKSSCNDESQNLSKRVCTEHKNDDTLVNLPEQHLKKQPKLAVITSGLPNSPSARDSQSSSSSTTVSSSWSSTSGSSISTRGPHRHGSGSGTRHRRFLNTVEILKQSGLLDITLRTKELLRQSNSTERDIAQLRQHTELLCQAASNPTCSLNGLTAWEHVHRCMAESGSYPDLKILENVQIQEPPSISTDDTKGPLAAESSEGLPSHVFATIPEPNHTCPVPQQSHSGQGRELEAGFKSSEEVTVMPPDSSTG</sequence>
<reference evidence="2" key="1">
    <citation type="submission" date="2021-04" db="EMBL/GenBank/DDBJ databases">
        <authorList>
            <consortium name="Wellcome Sanger Institute Data Sharing"/>
        </authorList>
    </citation>
    <scope>NUCLEOTIDE SEQUENCE [LARGE SCALE GENOMIC DNA]</scope>
</reference>
<reference evidence="2" key="2">
    <citation type="submission" date="2025-08" db="UniProtKB">
        <authorList>
            <consortium name="Ensembl"/>
        </authorList>
    </citation>
    <scope>IDENTIFICATION</scope>
</reference>
<evidence type="ECO:0000313" key="3">
    <source>
        <dbReference type="Proteomes" id="UP000472265"/>
    </source>
</evidence>
<feature type="region of interest" description="Disordered" evidence="1">
    <location>
        <begin position="173"/>
        <end position="218"/>
    </location>
</feature>
<feature type="region of interest" description="Disordered" evidence="1">
    <location>
        <begin position="249"/>
        <end position="298"/>
    </location>
</feature>
<gene>
    <name evidence="2" type="primary">si:ch211-132b12.7</name>
</gene>
<dbReference type="Ensembl" id="ENSSAUT00010032760.1">
    <property type="protein sequence ID" value="ENSSAUP00010031083.1"/>
    <property type="gene ID" value="ENSSAUG00010013283.1"/>
</dbReference>
<dbReference type="PANTHER" id="PTHR34648:SF7">
    <property type="entry name" value="SI:CH211-132B12.7"/>
    <property type="match status" value="1"/>
</dbReference>
<dbReference type="Pfam" id="PF15800">
    <property type="entry name" value="CiPC"/>
    <property type="match status" value="1"/>
</dbReference>
<accession>A0A671VW25</accession>
<feature type="compositionally biased region" description="Basic residues" evidence="1">
    <location>
        <begin position="286"/>
        <end position="298"/>
    </location>
</feature>
<feature type="compositionally biased region" description="Polar residues" evidence="1">
    <location>
        <begin position="1"/>
        <end position="19"/>
    </location>
</feature>
<protein>
    <submittedName>
        <fullName evidence="2">Si:ch211-132b12.7</fullName>
    </submittedName>
</protein>
<dbReference type="AlphaFoldDB" id="A0A671VW25"/>
<dbReference type="GO" id="GO:0045892">
    <property type="term" value="P:negative regulation of DNA-templated transcription"/>
    <property type="evidence" value="ECO:0007669"/>
    <property type="project" value="InterPro"/>
</dbReference>
<feature type="compositionally biased region" description="Polar residues" evidence="1">
    <location>
        <begin position="74"/>
        <end position="103"/>
    </location>
</feature>
<dbReference type="GeneTree" id="ENSGT00510000048522"/>
<dbReference type="OMA" id="WEHLHQA"/>
<dbReference type="GO" id="GO:0042754">
    <property type="term" value="P:negative regulation of circadian rhythm"/>
    <property type="evidence" value="ECO:0007669"/>
    <property type="project" value="InterPro"/>
</dbReference>
<evidence type="ECO:0000256" key="1">
    <source>
        <dbReference type="SAM" id="MobiDB-lite"/>
    </source>
</evidence>
<feature type="compositionally biased region" description="Low complexity" evidence="1">
    <location>
        <begin position="255"/>
        <end position="285"/>
    </location>
</feature>
<proteinExistence type="predicted"/>
<dbReference type="InParanoid" id="A0A671VW25"/>
<dbReference type="Proteomes" id="UP000472265">
    <property type="component" value="Chromosome 2"/>
</dbReference>
<keyword evidence="3" id="KW-1185">Reference proteome</keyword>
<name>A0A671VW25_SPAAU</name>
<dbReference type="GO" id="GO:0005634">
    <property type="term" value="C:nucleus"/>
    <property type="evidence" value="ECO:0007669"/>
    <property type="project" value="TreeGrafter"/>
</dbReference>